<dbReference type="PROSITE" id="PS50275">
    <property type="entry name" value="SAC"/>
    <property type="match status" value="1"/>
</dbReference>
<dbReference type="Pfam" id="PF02383">
    <property type="entry name" value="Syja_N"/>
    <property type="match status" value="1"/>
</dbReference>
<evidence type="ECO:0000259" key="2">
    <source>
        <dbReference type="PROSITE" id="PS50275"/>
    </source>
</evidence>
<dbReference type="GO" id="GO:0046856">
    <property type="term" value="P:phosphatidylinositol dephosphorylation"/>
    <property type="evidence" value="ECO:0007669"/>
    <property type="project" value="TreeGrafter"/>
</dbReference>
<dbReference type="GO" id="GO:0005783">
    <property type="term" value="C:endoplasmic reticulum"/>
    <property type="evidence" value="ECO:0007669"/>
    <property type="project" value="TreeGrafter"/>
</dbReference>
<dbReference type="PANTHER" id="PTHR45662">
    <property type="entry name" value="PHOSPHATIDYLINOSITIDE PHOSPHATASE SAC1"/>
    <property type="match status" value="1"/>
</dbReference>
<evidence type="ECO:0000256" key="1">
    <source>
        <dbReference type="SAM" id="Phobius"/>
    </source>
</evidence>
<protein>
    <recommendedName>
        <fullName evidence="2">SAC domain-containing protein</fullName>
    </recommendedName>
</protein>
<dbReference type="InterPro" id="IPR002013">
    <property type="entry name" value="SAC_dom"/>
</dbReference>
<accession>A0AAD2K5D0</accession>
<keyword evidence="4" id="KW-1185">Reference proteome</keyword>
<comment type="caution">
    <text evidence="3">The sequence shown here is derived from an EMBL/GenBank/DDBJ whole genome shotgun (WGS) entry which is preliminary data.</text>
</comment>
<feature type="transmembrane region" description="Helical" evidence="1">
    <location>
        <begin position="575"/>
        <end position="594"/>
    </location>
</feature>
<keyword evidence="1" id="KW-0812">Transmembrane</keyword>
<proteinExistence type="predicted"/>
<evidence type="ECO:0000313" key="4">
    <source>
        <dbReference type="Proteomes" id="UP001295794"/>
    </source>
</evidence>
<sequence>MRHLHQRLELYTQGNDTYIFVPPDTAGAQSLTVHRSSGELRLNASHSLPPSARRSGKTIYGLLGVISLALSDYVIVITGREFKGRLLGHDVYRATDFDLLPMSPNLNTHNAPHPVEAHLLGLIRSHLHGGVFLFSYDWDLTRRLQAQWETRTSDENKAFWETVDDRFFWNKYLQSRLIELTSGNADQDLSPYILPIMYGTFDIRSVTVRGRPMQLCLISRRSRFRAGTRYFRRGIDHEGHVANFNETEQLLLVEDDPASGGAPGEIGTQMSFVQIRGSVPVFWAEVNTLRYKPDLQVMDLQDTADMMRKHLEEQVSIYGAQALVSLVNRKGHEQPVKEAYERYVSELNLPNVRYQYFDFHNECKKMRWDRISVLIDDLKDELATYGYFHLAPNQGEPVKLQRGTVRTNCMDNLDRTNVVQASLARWTLNQQLTVLGILPEGDTIDSYEGVSEDFRNMWADHADAIANAYGGSGALKSDFTRTNKRTRKGVLEDGVKSLLRYFKNNFFDGAKQDGFDLVAGNWVPRKTPASSMFLISDARPLVTRSVPLVASFSIFMICAGLTLPRTSDYSLFYYHLLWLTLLSVSLVFMIIHGIDYVSWPRLLPSTDYIYYKGPGFRSARHGMGLGGASAGPKTRSGTTMSAKLSTKRAVPVAVEEGGRKRVD</sequence>
<feature type="transmembrane region" description="Helical" evidence="1">
    <location>
        <begin position="541"/>
        <end position="563"/>
    </location>
</feature>
<dbReference type="EMBL" id="CAVNYO010000440">
    <property type="protein sequence ID" value="CAK5279942.1"/>
    <property type="molecule type" value="Genomic_DNA"/>
</dbReference>
<feature type="domain" description="SAC" evidence="2">
    <location>
        <begin position="123"/>
        <end position="471"/>
    </location>
</feature>
<dbReference type="PANTHER" id="PTHR45662:SF2">
    <property type="entry name" value="PHOSPHATIDYLINOSITOL-3-PHOSPHATASE SAC1"/>
    <property type="match status" value="1"/>
</dbReference>
<dbReference type="Proteomes" id="UP001295794">
    <property type="component" value="Unassembled WGS sequence"/>
</dbReference>
<evidence type="ECO:0000313" key="3">
    <source>
        <dbReference type="EMBL" id="CAK5279942.1"/>
    </source>
</evidence>
<dbReference type="AlphaFoldDB" id="A0AAD2K5D0"/>
<organism evidence="3 4">
    <name type="scientific">Mycena citricolor</name>
    <dbReference type="NCBI Taxonomy" id="2018698"/>
    <lineage>
        <taxon>Eukaryota</taxon>
        <taxon>Fungi</taxon>
        <taxon>Dikarya</taxon>
        <taxon>Basidiomycota</taxon>
        <taxon>Agaricomycotina</taxon>
        <taxon>Agaricomycetes</taxon>
        <taxon>Agaricomycetidae</taxon>
        <taxon>Agaricales</taxon>
        <taxon>Marasmiineae</taxon>
        <taxon>Mycenaceae</taxon>
        <taxon>Mycena</taxon>
    </lineage>
</organism>
<reference evidence="3" key="1">
    <citation type="submission" date="2023-11" db="EMBL/GenBank/DDBJ databases">
        <authorList>
            <person name="De Vega J J."/>
            <person name="De Vega J J."/>
        </authorList>
    </citation>
    <scope>NUCLEOTIDE SEQUENCE</scope>
</reference>
<gene>
    <name evidence="3" type="ORF">MYCIT1_LOCUS30310</name>
</gene>
<name>A0AAD2K5D0_9AGAR</name>
<keyword evidence="1" id="KW-1133">Transmembrane helix</keyword>
<dbReference type="GO" id="GO:0043812">
    <property type="term" value="F:phosphatidylinositol-4-phosphate phosphatase activity"/>
    <property type="evidence" value="ECO:0007669"/>
    <property type="project" value="TreeGrafter"/>
</dbReference>
<keyword evidence="1" id="KW-0472">Membrane</keyword>